<sequence>MKRILFYTLLLISALPLKAQQTEKDEIKTLDSVAIKQFVDEEFDKSTETRLKYLDRVKSLHGERDTLYIDGLIQLGKCYFRTKRTHKAVETAQKVVDLYSQYISKNDKKYAWYLDNLSLYLASAGKHQEAYSNSKQALQIYEGLYTHDHDLAIILIHAAENANLTDDQTNAIKYEIRALTILKDLYGEHSKHYLEEAPYLTKYYEAAKEQDKADKWIKQIDKLKAEAEEGVGDLPEPMEFKTVEECRQHAKDALRCCEFYLSHRLTAKDINDAAQYIMSWSETTDMVHIMFGKNEAKLLEKEKSIPYGASYLAGCCQYAINNKQADFTLDMFMHAMIATINYYVANKDLTGEVPYLEKYVKLYKKEPDKMFELLKKNFPGTVTTEMTERIKNGEKIKVEK</sequence>
<accession>L1N269</accession>
<proteinExistence type="predicted"/>
<feature type="chain" id="PRO_5003954007" evidence="1">
    <location>
        <begin position="20"/>
        <end position="400"/>
    </location>
</feature>
<dbReference type="AlphaFoldDB" id="L1N269"/>
<feature type="signal peptide" evidence="1">
    <location>
        <begin position="1"/>
        <end position="19"/>
    </location>
</feature>
<keyword evidence="1" id="KW-0732">Signal</keyword>
<evidence type="ECO:0000256" key="1">
    <source>
        <dbReference type="SAM" id="SignalP"/>
    </source>
</evidence>
<evidence type="ECO:0000313" key="2">
    <source>
        <dbReference type="EMBL" id="EKX97339.1"/>
    </source>
</evidence>
<dbReference type="SUPFAM" id="SSF48452">
    <property type="entry name" value="TPR-like"/>
    <property type="match status" value="1"/>
</dbReference>
<dbReference type="HOGENOM" id="CLU_665425_0_0_10"/>
<keyword evidence="3" id="KW-1185">Reference proteome</keyword>
<dbReference type="InterPro" id="IPR011990">
    <property type="entry name" value="TPR-like_helical_dom_sf"/>
</dbReference>
<dbReference type="OrthoDB" id="1061848at2"/>
<dbReference type="EMBL" id="AMEP01000142">
    <property type="protein sequence ID" value="EKX97339.1"/>
    <property type="molecule type" value="Genomic_DNA"/>
</dbReference>
<gene>
    <name evidence="2" type="ORF">HMPREF9151_02260</name>
</gene>
<dbReference type="Gene3D" id="1.25.40.10">
    <property type="entry name" value="Tetratricopeptide repeat domain"/>
    <property type="match status" value="1"/>
</dbReference>
<dbReference type="Pfam" id="PF13424">
    <property type="entry name" value="TPR_12"/>
    <property type="match status" value="1"/>
</dbReference>
<comment type="caution">
    <text evidence="2">The sequence shown here is derived from an EMBL/GenBank/DDBJ whole genome shotgun (WGS) entry which is preliminary data.</text>
</comment>
<dbReference type="STRING" id="1127699.HMPREF9151_02260"/>
<dbReference type="RefSeq" id="WP_009161118.1">
    <property type="nucleotide sequence ID" value="NZ_KB290960.1"/>
</dbReference>
<protein>
    <submittedName>
        <fullName evidence="2">Tetratricopeptide repeat protein</fullName>
    </submittedName>
</protein>
<organism evidence="2 3">
    <name type="scientific">Hoylesella saccharolytica F0055</name>
    <dbReference type="NCBI Taxonomy" id="1127699"/>
    <lineage>
        <taxon>Bacteria</taxon>
        <taxon>Pseudomonadati</taxon>
        <taxon>Bacteroidota</taxon>
        <taxon>Bacteroidia</taxon>
        <taxon>Bacteroidales</taxon>
        <taxon>Prevotellaceae</taxon>
        <taxon>Hoylesella</taxon>
    </lineage>
</organism>
<dbReference type="Proteomes" id="UP000010433">
    <property type="component" value="Unassembled WGS sequence"/>
</dbReference>
<reference evidence="2 3" key="1">
    <citation type="submission" date="2012-05" db="EMBL/GenBank/DDBJ databases">
        <authorList>
            <person name="Weinstock G."/>
            <person name="Sodergren E."/>
            <person name="Lobos E.A."/>
            <person name="Fulton L."/>
            <person name="Fulton R."/>
            <person name="Courtney L."/>
            <person name="Fronick C."/>
            <person name="O'Laughlin M."/>
            <person name="Godfrey J."/>
            <person name="Wilson R.M."/>
            <person name="Miner T."/>
            <person name="Farmer C."/>
            <person name="Delehaunty K."/>
            <person name="Cordes M."/>
            <person name="Minx P."/>
            <person name="Tomlinson C."/>
            <person name="Chen J."/>
            <person name="Wollam A."/>
            <person name="Pepin K.H."/>
            <person name="Bhonagiri V."/>
            <person name="Zhang X."/>
            <person name="Suruliraj S."/>
            <person name="Warren W."/>
            <person name="Mitreva M."/>
            <person name="Mardis E.R."/>
            <person name="Wilson R.K."/>
        </authorList>
    </citation>
    <scope>NUCLEOTIDE SEQUENCE [LARGE SCALE GENOMIC DNA]</scope>
    <source>
        <strain evidence="2 3">F0055</strain>
    </source>
</reference>
<evidence type="ECO:0000313" key="3">
    <source>
        <dbReference type="Proteomes" id="UP000010433"/>
    </source>
</evidence>
<name>L1N269_9BACT</name>
<dbReference type="PATRIC" id="fig|1127699.3.peg.2064"/>